<dbReference type="GO" id="GO:0043565">
    <property type="term" value="F:sequence-specific DNA binding"/>
    <property type="evidence" value="ECO:0007669"/>
    <property type="project" value="InterPro"/>
</dbReference>
<feature type="domain" description="HTH araC/xylS-type" evidence="4">
    <location>
        <begin position="155"/>
        <end position="256"/>
    </location>
</feature>
<dbReference type="InterPro" id="IPR018060">
    <property type="entry name" value="HTH_AraC"/>
</dbReference>
<proteinExistence type="predicted"/>
<evidence type="ECO:0000256" key="2">
    <source>
        <dbReference type="ARBA" id="ARBA00023125"/>
    </source>
</evidence>
<evidence type="ECO:0000256" key="1">
    <source>
        <dbReference type="ARBA" id="ARBA00023015"/>
    </source>
</evidence>
<accession>A0A2S6I5W8</accession>
<dbReference type="SMART" id="SM00342">
    <property type="entry name" value="HTH_ARAC"/>
    <property type="match status" value="1"/>
</dbReference>
<dbReference type="OrthoDB" id="662446at2"/>
<protein>
    <submittedName>
        <fullName evidence="5">AraC-like DNA-binding protein</fullName>
    </submittedName>
</protein>
<comment type="caution">
    <text evidence="5">The sequence shown here is derived from an EMBL/GenBank/DDBJ whole genome shotgun (WGS) entry which is preliminary data.</text>
</comment>
<dbReference type="InterPro" id="IPR050204">
    <property type="entry name" value="AraC_XylS_family_regulators"/>
</dbReference>
<dbReference type="RefSeq" id="WP_104420984.1">
    <property type="nucleotide sequence ID" value="NZ_PTJC01000006.1"/>
</dbReference>
<evidence type="ECO:0000256" key="3">
    <source>
        <dbReference type="ARBA" id="ARBA00023163"/>
    </source>
</evidence>
<name>A0A2S6I5W8_9BACT</name>
<dbReference type="PANTHER" id="PTHR46796">
    <property type="entry name" value="HTH-TYPE TRANSCRIPTIONAL ACTIVATOR RHAS-RELATED"/>
    <property type="match status" value="1"/>
</dbReference>
<keyword evidence="1" id="KW-0805">Transcription regulation</keyword>
<reference evidence="5 6" key="1">
    <citation type="submission" date="2018-02" db="EMBL/GenBank/DDBJ databases">
        <title>Genomic Encyclopedia of Archaeal and Bacterial Type Strains, Phase II (KMG-II): from individual species to whole genera.</title>
        <authorList>
            <person name="Goeker M."/>
        </authorList>
    </citation>
    <scope>NUCLEOTIDE SEQUENCE [LARGE SCALE GENOMIC DNA]</scope>
    <source>
        <strain evidence="5 6">DSM 29526</strain>
    </source>
</reference>
<dbReference type="Gene3D" id="1.10.10.60">
    <property type="entry name" value="Homeodomain-like"/>
    <property type="match status" value="1"/>
</dbReference>
<dbReference type="PROSITE" id="PS01124">
    <property type="entry name" value="HTH_ARAC_FAMILY_2"/>
    <property type="match status" value="1"/>
</dbReference>
<gene>
    <name evidence="5" type="ORF">CLV84_3491</name>
</gene>
<evidence type="ECO:0000313" key="6">
    <source>
        <dbReference type="Proteomes" id="UP000237662"/>
    </source>
</evidence>
<evidence type="ECO:0000313" key="5">
    <source>
        <dbReference type="EMBL" id="PPK86558.1"/>
    </source>
</evidence>
<dbReference type="EMBL" id="PTJC01000006">
    <property type="protein sequence ID" value="PPK86558.1"/>
    <property type="molecule type" value="Genomic_DNA"/>
</dbReference>
<dbReference type="Proteomes" id="UP000237662">
    <property type="component" value="Unassembled WGS sequence"/>
</dbReference>
<dbReference type="PANTHER" id="PTHR46796:SF13">
    <property type="entry name" value="HTH-TYPE TRANSCRIPTIONAL ACTIVATOR RHAS"/>
    <property type="match status" value="1"/>
</dbReference>
<keyword evidence="2 5" id="KW-0238">DNA-binding</keyword>
<sequence length="268" mass="30574">MLQLQEASVIDTSLKPYVKGYGLLRLSSTVIREKEILPWPGSFLLFASQAFELDGQAYPFGCVRQMHDAASRLRWKGDELEVFTVRFAPYGLRPFLVGPVDRLRQRDMETASVWNVPLPSIYEDMLAATALNSKVKLVEDFLVSTLDPKSIDSTDDSIMQLADAIRREPSEPFGPLRERVHLSNRQFARRFKALIGVNLRTYVRICRFAHAKTSLLLSPTPSLTQLGYEAGYFDQAHFSRDFSALAERSPKLFPSHYPLHRLISERHD</sequence>
<evidence type="ECO:0000259" key="4">
    <source>
        <dbReference type="PROSITE" id="PS01124"/>
    </source>
</evidence>
<dbReference type="GO" id="GO:0003700">
    <property type="term" value="F:DNA-binding transcription factor activity"/>
    <property type="evidence" value="ECO:0007669"/>
    <property type="project" value="InterPro"/>
</dbReference>
<dbReference type="AlphaFoldDB" id="A0A2S6I5W8"/>
<keyword evidence="6" id="KW-1185">Reference proteome</keyword>
<keyword evidence="3" id="KW-0804">Transcription</keyword>
<organism evidence="5 6">
    <name type="scientific">Neolewinella xylanilytica</name>
    <dbReference type="NCBI Taxonomy" id="1514080"/>
    <lineage>
        <taxon>Bacteria</taxon>
        <taxon>Pseudomonadati</taxon>
        <taxon>Bacteroidota</taxon>
        <taxon>Saprospiria</taxon>
        <taxon>Saprospirales</taxon>
        <taxon>Lewinellaceae</taxon>
        <taxon>Neolewinella</taxon>
    </lineage>
</organism>
<dbReference type="Pfam" id="PF12833">
    <property type="entry name" value="HTH_18"/>
    <property type="match status" value="1"/>
</dbReference>